<proteinExistence type="predicted"/>
<name>A0ABT8Y979_9SPHN</name>
<reference evidence="1" key="1">
    <citation type="submission" date="2023-07" db="EMBL/GenBank/DDBJ databases">
        <authorList>
            <person name="Kim M."/>
        </authorList>
    </citation>
    <scope>NUCLEOTIDE SEQUENCE</scope>
    <source>
        <strain evidence="1">BIUV-7</strain>
    </source>
</reference>
<evidence type="ECO:0000313" key="2">
    <source>
        <dbReference type="Proteomes" id="UP001169764"/>
    </source>
</evidence>
<comment type="caution">
    <text evidence="1">The sequence shown here is derived from an EMBL/GenBank/DDBJ whole genome shotgun (WGS) entry which is preliminary data.</text>
</comment>
<dbReference type="EMBL" id="JAUOTP010000004">
    <property type="protein sequence ID" value="MDO6414880.1"/>
    <property type="molecule type" value="Genomic_DNA"/>
</dbReference>
<accession>A0ABT8Y979</accession>
<keyword evidence="2" id="KW-1185">Reference proteome</keyword>
<dbReference type="RefSeq" id="WP_303542440.1">
    <property type="nucleotide sequence ID" value="NZ_JAUOTP010000004.1"/>
</dbReference>
<dbReference type="InterPro" id="IPR036513">
    <property type="entry name" value="STAS_dom_sf"/>
</dbReference>
<evidence type="ECO:0000313" key="1">
    <source>
        <dbReference type="EMBL" id="MDO6414880.1"/>
    </source>
</evidence>
<sequence length="128" mass="13755">MTTGTYALETNAAGNRIVATLSGFFGLGQVAAYAQEAERLIRRPSISFGGYRMVIDLTDCAVQSQEVIAAFSQHVAGVPRADRLAVVAGSPIIRQQIRRIIGRPEIAIFEHLPDAMAWLNGAVTERAG</sequence>
<evidence type="ECO:0008006" key="3">
    <source>
        <dbReference type="Google" id="ProtNLM"/>
    </source>
</evidence>
<protein>
    <recommendedName>
        <fullName evidence="3">STAS/SEC14 domain-containing protein</fullName>
    </recommendedName>
</protein>
<dbReference type="Gene3D" id="3.30.750.24">
    <property type="entry name" value="STAS domain"/>
    <property type="match status" value="1"/>
</dbReference>
<organism evidence="1 2">
    <name type="scientific">Sphingomonas natans</name>
    <dbReference type="NCBI Taxonomy" id="3063330"/>
    <lineage>
        <taxon>Bacteria</taxon>
        <taxon>Pseudomonadati</taxon>
        <taxon>Pseudomonadota</taxon>
        <taxon>Alphaproteobacteria</taxon>
        <taxon>Sphingomonadales</taxon>
        <taxon>Sphingomonadaceae</taxon>
        <taxon>Sphingomonas</taxon>
    </lineage>
</organism>
<dbReference type="Proteomes" id="UP001169764">
    <property type="component" value="Unassembled WGS sequence"/>
</dbReference>
<gene>
    <name evidence="1" type="ORF">Q4F19_10855</name>
</gene>